<dbReference type="PANTHER" id="PTHR42879:SF2">
    <property type="entry name" value="3-OXOACYL-[ACYL-CARRIER-PROTEIN] REDUCTASE FABG"/>
    <property type="match status" value="1"/>
</dbReference>
<evidence type="ECO:0000313" key="4">
    <source>
        <dbReference type="EMBL" id="QQP93455.1"/>
    </source>
</evidence>
<evidence type="ECO:0000256" key="2">
    <source>
        <dbReference type="RuleBase" id="RU000363"/>
    </source>
</evidence>
<dbReference type="SMART" id="SM00822">
    <property type="entry name" value="PKS_KR"/>
    <property type="match status" value="1"/>
</dbReference>
<keyword evidence="4" id="KW-0614">Plasmid</keyword>
<dbReference type="PRINTS" id="PR00081">
    <property type="entry name" value="GDHRDH"/>
</dbReference>
<dbReference type="PROSITE" id="PS00061">
    <property type="entry name" value="ADH_SHORT"/>
    <property type="match status" value="1"/>
</dbReference>
<evidence type="ECO:0000256" key="1">
    <source>
        <dbReference type="ARBA" id="ARBA00006484"/>
    </source>
</evidence>
<dbReference type="SUPFAM" id="SSF51735">
    <property type="entry name" value="NAD(P)-binding Rossmann-fold domains"/>
    <property type="match status" value="1"/>
</dbReference>
<dbReference type="InterPro" id="IPR050259">
    <property type="entry name" value="SDR"/>
</dbReference>
<geneLocation type="plasmid" evidence="4 5">
    <name>pTT6-2</name>
</geneLocation>
<gene>
    <name evidence="4" type="ORF">IGS68_33065</name>
</gene>
<dbReference type="InterPro" id="IPR020904">
    <property type="entry name" value="Sc_DH/Rdtase_CS"/>
</dbReference>
<keyword evidence="5" id="KW-1185">Reference proteome</keyword>
<reference evidence="4" key="1">
    <citation type="submission" date="2021-02" db="EMBL/GenBank/DDBJ databases">
        <title>Skermanella TT6 skin isolate.</title>
        <authorList>
            <person name="Lee K."/>
            <person name="Ganzorig M."/>
        </authorList>
    </citation>
    <scope>NUCLEOTIDE SEQUENCE</scope>
    <source>
        <strain evidence="4">TT6</strain>
    </source>
</reference>
<dbReference type="InterPro" id="IPR002347">
    <property type="entry name" value="SDR_fam"/>
</dbReference>
<protein>
    <submittedName>
        <fullName evidence="4">SDR family NAD(P)-dependent oxidoreductase</fullName>
    </submittedName>
</protein>
<proteinExistence type="inferred from homology"/>
<comment type="similarity">
    <text evidence="1 2">Belongs to the short-chain dehydrogenases/reductases (SDR) family.</text>
</comment>
<name>A0ABX7BH36_9PROT</name>
<evidence type="ECO:0000313" key="5">
    <source>
        <dbReference type="Proteomes" id="UP000595197"/>
    </source>
</evidence>
<dbReference type="Pfam" id="PF00106">
    <property type="entry name" value="adh_short"/>
    <property type="match status" value="1"/>
</dbReference>
<dbReference type="EMBL" id="CP067422">
    <property type="protein sequence ID" value="QQP93455.1"/>
    <property type="molecule type" value="Genomic_DNA"/>
</dbReference>
<dbReference type="PANTHER" id="PTHR42879">
    <property type="entry name" value="3-OXOACYL-(ACYL-CARRIER-PROTEIN) REDUCTASE"/>
    <property type="match status" value="1"/>
</dbReference>
<dbReference type="InterPro" id="IPR057326">
    <property type="entry name" value="KR_dom"/>
</dbReference>
<accession>A0ABX7BH36</accession>
<organism evidence="4 5">
    <name type="scientific">Skermanella cutis</name>
    <dbReference type="NCBI Taxonomy" id="2775420"/>
    <lineage>
        <taxon>Bacteria</taxon>
        <taxon>Pseudomonadati</taxon>
        <taxon>Pseudomonadota</taxon>
        <taxon>Alphaproteobacteria</taxon>
        <taxon>Rhodospirillales</taxon>
        <taxon>Azospirillaceae</taxon>
        <taxon>Skermanella</taxon>
    </lineage>
</organism>
<dbReference type="Proteomes" id="UP000595197">
    <property type="component" value="Plasmid pTT6-2"/>
</dbReference>
<dbReference type="InterPro" id="IPR036291">
    <property type="entry name" value="NAD(P)-bd_dom_sf"/>
</dbReference>
<dbReference type="Gene3D" id="3.40.50.720">
    <property type="entry name" value="NAD(P)-binding Rossmann-like Domain"/>
    <property type="match status" value="1"/>
</dbReference>
<evidence type="ECO:0000259" key="3">
    <source>
        <dbReference type="SMART" id="SM00822"/>
    </source>
</evidence>
<dbReference type="RefSeq" id="WP_201083045.1">
    <property type="nucleotide sequence ID" value="NZ_CP067422.1"/>
</dbReference>
<dbReference type="PRINTS" id="PR00080">
    <property type="entry name" value="SDRFAMILY"/>
</dbReference>
<feature type="domain" description="Ketoreductase" evidence="3">
    <location>
        <begin position="14"/>
        <end position="185"/>
    </location>
</feature>
<sequence length="253" mass="26473">MTAPAVNPESMPARLAIVTGGSRGIGRVLVKSLVEAGYDVRFTFRTSEAEARSLEEELPGRCRGSGVDGTDASAVSAFVGSVQAEGPVSLLVNNAGITRDNLVDRVGADEVSSVIDNNLCATVHFCRAVLPQMRRVRYGDIVNISSLASGNVRPGNAMYGASKAAVERFGQSLAIECARSNIAVNTVAPGFVETELTAGFLDGPARRDLLSRIPLRRLTTADEVADAVLMLAARRPLLIGVTLPVGGGAHIVC</sequence>